<keyword evidence="8" id="KW-1185">Reference proteome</keyword>
<dbReference type="AlphaFoldDB" id="A0A839SNS4"/>
<feature type="region of interest" description="Disordered" evidence="5">
    <location>
        <begin position="73"/>
        <end position="92"/>
    </location>
</feature>
<organism evidence="7 8">
    <name type="scientific">Limibacillus halophilus</name>
    <dbReference type="NCBI Taxonomy" id="1579333"/>
    <lineage>
        <taxon>Bacteria</taxon>
        <taxon>Pseudomonadati</taxon>
        <taxon>Pseudomonadota</taxon>
        <taxon>Alphaproteobacteria</taxon>
        <taxon>Rhodospirillales</taxon>
        <taxon>Rhodovibrionaceae</taxon>
        <taxon>Limibacillus</taxon>
    </lineage>
</organism>
<dbReference type="InterPro" id="IPR059216">
    <property type="entry name" value="LeuA_carph_isopro_dom"/>
</dbReference>
<dbReference type="GO" id="GO:0016020">
    <property type="term" value="C:membrane"/>
    <property type="evidence" value="ECO:0007669"/>
    <property type="project" value="UniProtKB-SubCell"/>
</dbReference>
<feature type="transmembrane region" description="Helical" evidence="6">
    <location>
        <begin position="144"/>
        <end position="166"/>
    </location>
</feature>
<dbReference type="Gene3D" id="1.10.260.40">
    <property type="entry name" value="lambda repressor-like DNA-binding domains"/>
    <property type="match status" value="1"/>
</dbReference>
<evidence type="ECO:0000256" key="4">
    <source>
        <dbReference type="ARBA" id="ARBA00023136"/>
    </source>
</evidence>
<comment type="caution">
    <text evidence="7">The sequence shown here is derived from an EMBL/GenBank/DDBJ whole genome shotgun (WGS) entry which is preliminary data.</text>
</comment>
<dbReference type="RefSeq" id="WP_183414916.1">
    <property type="nucleotide sequence ID" value="NZ_JACHXA010000001.1"/>
</dbReference>
<dbReference type="InterPro" id="IPR010982">
    <property type="entry name" value="Lambda_DNA-bd_dom_sf"/>
</dbReference>
<evidence type="ECO:0000256" key="5">
    <source>
        <dbReference type="SAM" id="MobiDB-lite"/>
    </source>
</evidence>
<dbReference type="InterPro" id="IPR019133">
    <property type="entry name" value="MIC60"/>
</dbReference>
<evidence type="ECO:0000313" key="8">
    <source>
        <dbReference type="Proteomes" id="UP000581135"/>
    </source>
</evidence>
<dbReference type="Proteomes" id="UP000581135">
    <property type="component" value="Unassembled WGS sequence"/>
</dbReference>
<keyword evidence="2 6" id="KW-0812">Transmembrane</keyword>
<evidence type="ECO:0000256" key="3">
    <source>
        <dbReference type="ARBA" id="ARBA00022989"/>
    </source>
</evidence>
<dbReference type="Pfam" id="PF09731">
    <property type="entry name" value="Mitofilin"/>
    <property type="match status" value="1"/>
</dbReference>
<name>A0A839SNS4_9PROT</name>
<keyword evidence="4 6" id="KW-0472">Membrane</keyword>
<dbReference type="EMBL" id="JACHXA010000001">
    <property type="protein sequence ID" value="MBB3064102.1"/>
    <property type="molecule type" value="Genomic_DNA"/>
</dbReference>
<evidence type="ECO:0000256" key="2">
    <source>
        <dbReference type="ARBA" id="ARBA00022692"/>
    </source>
</evidence>
<evidence type="ECO:0000256" key="1">
    <source>
        <dbReference type="ARBA" id="ARBA00004370"/>
    </source>
</evidence>
<proteinExistence type="predicted"/>
<evidence type="ECO:0008006" key="9">
    <source>
        <dbReference type="Google" id="ProtNLM"/>
    </source>
</evidence>
<sequence>MDHKDSGKTAAALEVIEAFGGIRPMAQKLGVAASTVQGWKERLAIPEARHELIRKIVAEEGISLAPEVLTASAHPPAADSAGPAESDAKASSYAGSSDTASVAWTGADDEAAAIAEADVADNIAERPEAAAAGTKPSAPHGNGFSFSAFVLGALAVLVIVGITVMARGLWLPAIDGSVGNDRSLDRFEARISKLEALPSLATDLAKLEAEVGVAKAAANAAREEAARALAESSGGVSESNLQALDARLAERLQVELSKVSARLDRIESHQVVRPVSTDDLILTLSLGRLREAILLGDAFKSLLDSARSAAASNRPAVSLELAALEPFAVTGVPRIVTLQRSFEDTSQAIVAAAAGEGESDGLLAGIKRRLARVVTVRPLSAEATGDGTAARVARAEKALEGGNLAGAVTQIEGLEGLSAEAALPWLEEAKRRLEAEMRLAAATEVFLAELSSAPANN</sequence>
<comment type="subcellular location">
    <subcellularLocation>
        <location evidence="1">Membrane</location>
    </subcellularLocation>
</comment>
<dbReference type="GO" id="GO:0003677">
    <property type="term" value="F:DNA binding"/>
    <property type="evidence" value="ECO:0007669"/>
    <property type="project" value="InterPro"/>
</dbReference>
<gene>
    <name evidence="7" type="ORF">FHR98_000367</name>
</gene>
<reference evidence="7 8" key="1">
    <citation type="submission" date="2020-08" db="EMBL/GenBank/DDBJ databases">
        <title>Genomic Encyclopedia of Type Strains, Phase III (KMG-III): the genomes of soil and plant-associated and newly described type strains.</title>
        <authorList>
            <person name="Whitman W."/>
        </authorList>
    </citation>
    <scope>NUCLEOTIDE SEQUENCE [LARGE SCALE GENOMIC DNA]</scope>
    <source>
        <strain evidence="7 8">CECT 8803</strain>
    </source>
</reference>
<keyword evidence="3 6" id="KW-1133">Transmembrane helix</keyword>
<evidence type="ECO:0000313" key="7">
    <source>
        <dbReference type="EMBL" id="MBB3064102.1"/>
    </source>
</evidence>
<evidence type="ECO:0000256" key="6">
    <source>
        <dbReference type="SAM" id="Phobius"/>
    </source>
</evidence>
<dbReference type="NCBIfam" id="NF046037">
    <property type="entry name" value="carphisopro"/>
    <property type="match status" value="1"/>
</dbReference>
<accession>A0A839SNS4</accession>
<protein>
    <recommendedName>
        <fullName evidence="9">Inner membrane protein</fullName>
    </recommendedName>
</protein>